<dbReference type="Pfam" id="PF04432">
    <property type="entry name" value="FrhB_FdhB_C"/>
    <property type="match status" value="1"/>
</dbReference>
<evidence type="ECO:0000313" key="8">
    <source>
        <dbReference type="Proteomes" id="UP000262969"/>
    </source>
</evidence>
<dbReference type="GO" id="GO:0046872">
    <property type="term" value="F:metal ion binding"/>
    <property type="evidence" value="ECO:0007669"/>
    <property type="project" value="UniProtKB-KW"/>
</dbReference>
<dbReference type="InterPro" id="IPR017900">
    <property type="entry name" value="4Fe4S_Fe_S_CS"/>
</dbReference>
<feature type="coiled-coil region" evidence="4">
    <location>
        <begin position="251"/>
        <end position="285"/>
    </location>
</feature>
<reference evidence="7 8" key="1">
    <citation type="journal article" date="2018" name="Nat. Biotechnol.">
        <title>A standardized bacterial taxonomy based on genome phylogeny substantially revises the tree of life.</title>
        <authorList>
            <person name="Parks D.H."/>
            <person name="Chuvochina M."/>
            <person name="Waite D.W."/>
            <person name="Rinke C."/>
            <person name="Skarshewski A."/>
            <person name="Chaumeil P.A."/>
            <person name="Hugenholtz P."/>
        </authorList>
    </citation>
    <scope>NUCLEOTIDE SEQUENCE [LARGE SCALE GENOMIC DNA]</scope>
    <source>
        <strain evidence="7">UBA11728</strain>
    </source>
</reference>
<feature type="domain" description="4Fe-4S ferredoxin-type" evidence="6">
    <location>
        <begin position="332"/>
        <end position="362"/>
    </location>
</feature>
<dbReference type="SUPFAM" id="SSF54862">
    <property type="entry name" value="4Fe-4S ferredoxins"/>
    <property type="match status" value="1"/>
</dbReference>
<dbReference type="PANTHER" id="PTHR43193:SF2">
    <property type="entry name" value="POLYFERREDOXIN PROTEIN FWDF"/>
    <property type="match status" value="1"/>
</dbReference>
<accession>A0A3D2X7J9</accession>
<protein>
    <recommendedName>
        <fullName evidence="6">4Fe-4S ferredoxin-type domain-containing protein</fullName>
    </recommendedName>
</protein>
<feature type="domain" description="4Fe-4S ferredoxin-type" evidence="6">
    <location>
        <begin position="292"/>
        <end position="327"/>
    </location>
</feature>
<organism evidence="7 8">
    <name type="scientific">Lachnoclostridium phytofermentans</name>
    <dbReference type="NCBI Taxonomy" id="66219"/>
    <lineage>
        <taxon>Bacteria</taxon>
        <taxon>Bacillati</taxon>
        <taxon>Bacillota</taxon>
        <taxon>Clostridia</taxon>
        <taxon>Lachnospirales</taxon>
        <taxon>Lachnospiraceae</taxon>
    </lineage>
</organism>
<sequence length="688" mass="80507">MERNYCMKIGIVADLNDMNLDVWLSTYALQEALKEMEHMSVVIHHSFSNSEEEKRGPKELAYEFYNVVEGSSRLSDDVGYYKLFDIYLVAGERMWQKVKNNAIKEYYPIHYLRDSILLMQQKSYRPLAKKKLINEDYLLAYYERPSEEKLEFLNFLLDEKGLKLVSNRMENAELKSVKNYTDQDIREFLSYLRHAKVVITDSGFISFMALLYEKPFLLLSEKTQEVLEAGILKELGLSSLILSDFSTLKDINIYNSLLATYENNLQEFRKRIKDFRNEHKKKLSQLIRLASYETYVDCPTDIKKIECCGCTACREVCPYNAIEMKADEEGFIYPVVDHDKCVKCMLCKKVCVKRENPQTIKYEKREDPQTTTNAKKENPQTNFNTESYPLVYAVNNKKLKVRTNSSSGGIFPELVQYVIEELNGYVVGVKFDNDMNAVSSIAHTMEEAKEFYGAKYTKSDFTGMFRKVKSLLEKGETVLYSSLPCEAAGLRAFLRKRYDNLIASEVLCHAGPSPLVFRRYVQYLESRFHSKVKKINFRDKSKGWLALDNTMVVEFANREPLKLRARRNNYYRSFIKDNIARPACSQCSFVYTNRVGDLTMGDFWGIQYAKPEMFDNKGTSILMVNTKIGEKIWNMISDRFEYEESNLQEAFRYNHKKPIKLTEKRNEFFDRFEKEEINSLLQEFNDLK</sequence>
<feature type="region of interest" description="Disordered" evidence="5">
    <location>
        <begin position="362"/>
        <end position="383"/>
    </location>
</feature>
<dbReference type="SUPFAM" id="SSF53756">
    <property type="entry name" value="UDP-Glycosyltransferase/glycogen phosphorylase"/>
    <property type="match status" value="1"/>
</dbReference>
<dbReference type="InterPro" id="IPR007525">
    <property type="entry name" value="FrhB_FdhB_C"/>
</dbReference>
<evidence type="ECO:0000256" key="4">
    <source>
        <dbReference type="SAM" id="Coils"/>
    </source>
</evidence>
<dbReference type="PROSITE" id="PS00198">
    <property type="entry name" value="4FE4S_FER_1"/>
    <property type="match status" value="1"/>
</dbReference>
<dbReference type="PROSITE" id="PS51379">
    <property type="entry name" value="4FE4S_FER_2"/>
    <property type="match status" value="2"/>
</dbReference>
<dbReference type="PANTHER" id="PTHR43193">
    <property type="match status" value="1"/>
</dbReference>
<keyword evidence="4" id="KW-0175">Coiled coil</keyword>
<dbReference type="EMBL" id="DPVV01000357">
    <property type="protein sequence ID" value="HCL02864.1"/>
    <property type="molecule type" value="Genomic_DNA"/>
</dbReference>
<keyword evidence="2" id="KW-0408">Iron</keyword>
<keyword evidence="1" id="KW-0479">Metal-binding</keyword>
<dbReference type="InterPro" id="IPR052977">
    <property type="entry name" value="Polyferredoxin-like_ET"/>
</dbReference>
<dbReference type="Pfam" id="PF12838">
    <property type="entry name" value="Fer4_7"/>
    <property type="match status" value="1"/>
</dbReference>
<dbReference type="Gene3D" id="3.40.50.2000">
    <property type="entry name" value="Glycogen Phosphorylase B"/>
    <property type="match status" value="1"/>
</dbReference>
<dbReference type="Gene3D" id="3.30.70.20">
    <property type="match status" value="1"/>
</dbReference>
<proteinExistence type="predicted"/>
<evidence type="ECO:0000256" key="1">
    <source>
        <dbReference type="ARBA" id="ARBA00022723"/>
    </source>
</evidence>
<keyword evidence="3" id="KW-0411">Iron-sulfur</keyword>
<evidence type="ECO:0000256" key="3">
    <source>
        <dbReference type="ARBA" id="ARBA00023014"/>
    </source>
</evidence>
<evidence type="ECO:0000256" key="5">
    <source>
        <dbReference type="SAM" id="MobiDB-lite"/>
    </source>
</evidence>
<name>A0A3D2X7J9_9FIRM</name>
<evidence type="ECO:0000313" key="7">
    <source>
        <dbReference type="EMBL" id="HCL02864.1"/>
    </source>
</evidence>
<comment type="caution">
    <text evidence="7">The sequence shown here is derived from an EMBL/GenBank/DDBJ whole genome shotgun (WGS) entry which is preliminary data.</text>
</comment>
<evidence type="ECO:0000256" key="2">
    <source>
        <dbReference type="ARBA" id="ARBA00023004"/>
    </source>
</evidence>
<dbReference type="AlphaFoldDB" id="A0A3D2X7J9"/>
<dbReference type="InterPro" id="IPR017896">
    <property type="entry name" value="4Fe4S_Fe-S-bd"/>
</dbReference>
<dbReference type="GO" id="GO:0051536">
    <property type="term" value="F:iron-sulfur cluster binding"/>
    <property type="evidence" value="ECO:0007669"/>
    <property type="project" value="UniProtKB-KW"/>
</dbReference>
<feature type="compositionally biased region" description="Basic and acidic residues" evidence="5">
    <location>
        <begin position="362"/>
        <end position="378"/>
    </location>
</feature>
<evidence type="ECO:0000259" key="6">
    <source>
        <dbReference type="PROSITE" id="PS51379"/>
    </source>
</evidence>
<gene>
    <name evidence="7" type="ORF">DHW61_10720</name>
</gene>
<dbReference type="Proteomes" id="UP000262969">
    <property type="component" value="Unassembled WGS sequence"/>
</dbReference>